<evidence type="ECO:0000313" key="2">
    <source>
        <dbReference type="Proteomes" id="UP001318300"/>
    </source>
</evidence>
<comment type="caution">
    <text evidence="1">The sequence shown here is derived from an EMBL/GenBank/DDBJ whole genome shotgun (WGS) entry which is preliminary data.</text>
</comment>
<evidence type="ECO:0000313" key="1">
    <source>
        <dbReference type="EMBL" id="NII42134.1"/>
    </source>
</evidence>
<keyword evidence="2" id="KW-1185">Reference proteome</keyword>
<evidence type="ECO:0008006" key="3">
    <source>
        <dbReference type="Google" id="ProtNLM"/>
    </source>
</evidence>
<accession>A0ABX0TAU8</accession>
<organism evidence="1 2">
    <name type="scientific">Curtobacterium salicis</name>
    <dbReference type="NCBI Taxonomy" id="1779862"/>
    <lineage>
        <taxon>Bacteria</taxon>
        <taxon>Bacillati</taxon>
        <taxon>Actinomycetota</taxon>
        <taxon>Actinomycetes</taxon>
        <taxon>Micrococcales</taxon>
        <taxon>Microbacteriaceae</taxon>
        <taxon>Curtobacterium</taxon>
    </lineage>
</organism>
<dbReference type="EMBL" id="JAAOYO010000004">
    <property type="protein sequence ID" value="NII42134.1"/>
    <property type="molecule type" value="Genomic_DNA"/>
</dbReference>
<protein>
    <recommendedName>
        <fullName evidence="3">HK97 gp10 family phage protein</fullName>
    </recommendedName>
</protein>
<proteinExistence type="predicted"/>
<name>A0ABX0TAU8_9MICO</name>
<reference evidence="1 2" key="1">
    <citation type="submission" date="2020-03" db="EMBL/GenBank/DDBJ databases">
        <title>Above-ground endophytic microbial communities from plants in different locations in the United States.</title>
        <authorList>
            <person name="Frank C."/>
        </authorList>
    </citation>
    <scope>NUCLEOTIDE SEQUENCE [LARGE SCALE GENOMIC DNA]</scope>
    <source>
        <strain evidence="1 2">WW7</strain>
    </source>
</reference>
<dbReference type="RefSeq" id="WP_166781131.1">
    <property type="nucleotide sequence ID" value="NZ_JAAOYO010000004.1"/>
</dbReference>
<gene>
    <name evidence="1" type="ORF">E9228_002792</name>
</gene>
<dbReference type="Proteomes" id="UP001318300">
    <property type="component" value="Unassembled WGS sequence"/>
</dbReference>
<sequence>MSAITGPAWSRISERATTTIDGRERAVIDHYGTIARVQFPGAPSQGSSELPTFDVDVSRTDVVDEHHESVTHVGPYLITVSASEPYANSTLTSINDLEQFGAAILAAARQVRKFLANEARKEVL</sequence>